<comment type="similarity">
    <text evidence="1">Belongs to the methyltransferase superfamily.</text>
</comment>
<dbReference type="InterPro" id="IPR029063">
    <property type="entry name" value="SAM-dependent_MTases_sf"/>
</dbReference>
<dbReference type="SUPFAM" id="SSF53335">
    <property type="entry name" value="S-adenosyl-L-methionine-dependent methyltransferases"/>
    <property type="match status" value="1"/>
</dbReference>
<reference evidence="5 6" key="1">
    <citation type="submission" date="2018-09" db="EMBL/GenBank/DDBJ databases">
        <title>Genome sequencing of Nocardioides immobilis CCTCC AB 2017083 for comparison to Nocardioides silvaticus.</title>
        <authorList>
            <person name="Li C."/>
            <person name="Wang G."/>
        </authorList>
    </citation>
    <scope>NUCLEOTIDE SEQUENCE [LARGE SCALE GENOMIC DNA]</scope>
    <source>
        <strain evidence="5 6">CCTCC AB 2017083</strain>
    </source>
</reference>
<keyword evidence="2 5" id="KW-0489">Methyltransferase</keyword>
<dbReference type="Gene3D" id="3.40.50.150">
    <property type="entry name" value="Vaccinia Virus protein VP39"/>
    <property type="match status" value="1"/>
</dbReference>
<organism evidence="5 6">
    <name type="scientific">Nocardioides immobilis</name>
    <dbReference type="NCBI Taxonomy" id="2049295"/>
    <lineage>
        <taxon>Bacteria</taxon>
        <taxon>Bacillati</taxon>
        <taxon>Actinomycetota</taxon>
        <taxon>Actinomycetes</taxon>
        <taxon>Propionibacteriales</taxon>
        <taxon>Nocardioidaceae</taxon>
        <taxon>Nocardioides</taxon>
    </lineage>
</organism>
<protein>
    <submittedName>
        <fullName evidence="5">Class I SAM-dependent methyltransferase</fullName>
    </submittedName>
</protein>
<evidence type="ECO:0000313" key="5">
    <source>
        <dbReference type="EMBL" id="RHW25588.1"/>
    </source>
</evidence>
<dbReference type="Pfam" id="PF08241">
    <property type="entry name" value="Methyltransf_11"/>
    <property type="match status" value="1"/>
</dbReference>
<dbReference type="InterPro" id="IPR051052">
    <property type="entry name" value="Diverse_substrate_MTase"/>
</dbReference>
<evidence type="ECO:0000256" key="3">
    <source>
        <dbReference type="ARBA" id="ARBA00022679"/>
    </source>
</evidence>
<dbReference type="PANTHER" id="PTHR44942">
    <property type="entry name" value="METHYLTRANSF_11 DOMAIN-CONTAINING PROTEIN"/>
    <property type="match status" value="1"/>
</dbReference>
<dbReference type="PANTHER" id="PTHR44942:SF4">
    <property type="entry name" value="METHYLTRANSFERASE TYPE 11 DOMAIN-CONTAINING PROTEIN"/>
    <property type="match status" value="1"/>
</dbReference>
<dbReference type="InterPro" id="IPR013216">
    <property type="entry name" value="Methyltransf_11"/>
</dbReference>
<proteinExistence type="inferred from homology"/>
<keyword evidence="6" id="KW-1185">Reference proteome</keyword>
<gene>
    <name evidence="5" type="ORF">D0Z08_18975</name>
</gene>
<evidence type="ECO:0000256" key="1">
    <source>
        <dbReference type="ARBA" id="ARBA00008361"/>
    </source>
</evidence>
<evidence type="ECO:0000259" key="4">
    <source>
        <dbReference type="Pfam" id="PF08241"/>
    </source>
</evidence>
<dbReference type="CDD" id="cd02440">
    <property type="entry name" value="AdoMet_MTases"/>
    <property type="match status" value="1"/>
</dbReference>
<comment type="caution">
    <text evidence="5">The sequence shown here is derived from an EMBL/GenBank/DDBJ whole genome shotgun (WGS) entry which is preliminary data.</text>
</comment>
<evidence type="ECO:0000256" key="2">
    <source>
        <dbReference type="ARBA" id="ARBA00022603"/>
    </source>
</evidence>
<dbReference type="AlphaFoldDB" id="A0A417XYY6"/>
<feature type="domain" description="Methyltransferase type 11" evidence="4">
    <location>
        <begin position="44"/>
        <end position="133"/>
    </location>
</feature>
<dbReference type="EMBL" id="QXGH01000023">
    <property type="protein sequence ID" value="RHW25588.1"/>
    <property type="molecule type" value="Genomic_DNA"/>
</dbReference>
<keyword evidence="3 5" id="KW-0808">Transferase</keyword>
<evidence type="ECO:0000313" key="6">
    <source>
        <dbReference type="Proteomes" id="UP000283644"/>
    </source>
</evidence>
<accession>A0A417XYY6</accession>
<sequence>MAIVHGMHFEHMATEYAGARPPYPDAIFDSLEQAGVIGGDREVLEIGAGSGLATEQLVRRGSRVVSLEPGERLAALTRAAVPGAEVVTTRLEDAQLPDHAFDSVVAATSLHWVDLSIGLPQLHAALRPRGWMAVWRTVFGDESVRTPFRDRVAQIVSQREPGEVDSGREPRPTMRELVAGGWFESVRTETWSWSVDLSTDQVRRLFTTFSDWTAAEAEAAAQAADDLGGRVTEHYRSVLHLLRSTVPE</sequence>
<name>A0A417XYY6_9ACTN</name>
<dbReference type="GO" id="GO:0008757">
    <property type="term" value="F:S-adenosylmethionine-dependent methyltransferase activity"/>
    <property type="evidence" value="ECO:0007669"/>
    <property type="project" value="InterPro"/>
</dbReference>
<dbReference type="GO" id="GO:0032259">
    <property type="term" value="P:methylation"/>
    <property type="evidence" value="ECO:0007669"/>
    <property type="project" value="UniProtKB-KW"/>
</dbReference>
<dbReference type="Proteomes" id="UP000283644">
    <property type="component" value="Unassembled WGS sequence"/>
</dbReference>